<dbReference type="GO" id="GO:0006261">
    <property type="term" value="P:DNA-templated DNA replication"/>
    <property type="evidence" value="ECO:0007669"/>
    <property type="project" value="TreeGrafter"/>
</dbReference>
<dbReference type="EMBL" id="HG673472">
    <property type="protein sequence ID" value="CDI83711.1"/>
    <property type="molecule type" value="Genomic_DNA"/>
</dbReference>
<dbReference type="InterPro" id="IPR027417">
    <property type="entry name" value="P-loop_NTPase"/>
</dbReference>
<dbReference type="Gene3D" id="3.40.50.300">
    <property type="entry name" value="P-loop containing nucleotide triphosphate hydrolases"/>
    <property type="match status" value="1"/>
</dbReference>
<evidence type="ECO:0000313" key="3">
    <source>
        <dbReference type="Proteomes" id="UP000018050"/>
    </source>
</evidence>
<dbReference type="GO" id="GO:0006281">
    <property type="term" value="P:DNA repair"/>
    <property type="evidence" value="ECO:0007669"/>
    <property type="project" value="TreeGrafter"/>
</dbReference>
<dbReference type="GO" id="GO:0005663">
    <property type="term" value="C:DNA replication factor C complex"/>
    <property type="evidence" value="ECO:0007669"/>
    <property type="project" value="TreeGrafter"/>
</dbReference>
<gene>
    <name evidence="2" type="ORF">EAH_00042340</name>
</gene>
<dbReference type="GO" id="GO:0005634">
    <property type="term" value="C:nucleus"/>
    <property type="evidence" value="ECO:0007669"/>
    <property type="project" value="TreeGrafter"/>
</dbReference>
<sequence length="135" mass="15041">MLWVDKHAPRRLDDLDCHEHLTPLFRSLAASDAPPHLLLYGPSGAGKKTRALAYLREVFGEDIDKVRVETFVEKETNAEATVCQSNSHIILSCAEFGLRDKQIVQGVIKSLVEAAPQASIASSFFCTSKQKKRFK</sequence>
<dbReference type="Proteomes" id="UP000018050">
    <property type="component" value="Unassembled WGS sequence"/>
</dbReference>
<dbReference type="RefSeq" id="XP_013247199.1">
    <property type="nucleotide sequence ID" value="XM_013391745.1"/>
</dbReference>
<dbReference type="OMA" id="CHEHLTP"/>
<evidence type="ECO:0000313" key="2">
    <source>
        <dbReference type="EMBL" id="CDI83711.1"/>
    </source>
</evidence>
<dbReference type="GO" id="GO:0003689">
    <property type="term" value="F:DNA clamp loader activity"/>
    <property type="evidence" value="ECO:0007669"/>
    <property type="project" value="TreeGrafter"/>
</dbReference>
<protein>
    <submittedName>
        <fullName evidence="2">Replication factor c, putative</fullName>
    </submittedName>
</protein>
<dbReference type="OrthoDB" id="354356at2759"/>
<feature type="non-terminal residue" evidence="2">
    <location>
        <position position="135"/>
    </location>
</feature>
<dbReference type="VEuPathDB" id="ToxoDB:EAH_00042340"/>
<dbReference type="PANTHER" id="PTHR11669">
    <property type="entry name" value="REPLICATION FACTOR C / DNA POLYMERASE III GAMMA-TAU SUBUNIT"/>
    <property type="match status" value="1"/>
</dbReference>
<dbReference type="AlphaFoldDB" id="U6GTX0"/>
<evidence type="ECO:0000256" key="1">
    <source>
        <dbReference type="ARBA" id="ARBA00022705"/>
    </source>
</evidence>
<organism evidence="2 3">
    <name type="scientific">Eimeria acervulina</name>
    <name type="common">Coccidian parasite</name>
    <dbReference type="NCBI Taxonomy" id="5801"/>
    <lineage>
        <taxon>Eukaryota</taxon>
        <taxon>Sar</taxon>
        <taxon>Alveolata</taxon>
        <taxon>Apicomplexa</taxon>
        <taxon>Conoidasida</taxon>
        <taxon>Coccidia</taxon>
        <taxon>Eucoccidiorida</taxon>
        <taxon>Eimeriorina</taxon>
        <taxon>Eimeriidae</taxon>
        <taxon>Eimeria</taxon>
    </lineage>
</organism>
<dbReference type="PANTHER" id="PTHR11669:SF1">
    <property type="entry name" value="REPLICATION FACTOR C SUBUNIT 3"/>
    <property type="match status" value="1"/>
</dbReference>
<keyword evidence="1" id="KW-0235">DNA replication</keyword>
<reference evidence="2" key="2">
    <citation type="submission" date="2013-10" db="EMBL/GenBank/DDBJ databases">
        <authorList>
            <person name="Aslett M."/>
        </authorList>
    </citation>
    <scope>NUCLEOTIDE SEQUENCE</scope>
    <source>
        <strain evidence="2">Houghton</strain>
    </source>
</reference>
<dbReference type="InterPro" id="IPR050238">
    <property type="entry name" value="DNA_Rep/Repair_Clamp_Loader"/>
</dbReference>
<proteinExistence type="predicted"/>
<name>U6GTX0_EIMAC</name>
<keyword evidence="3" id="KW-1185">Reference proteome</keyword>
<dbReference type="SUPFAM" id="SSF52540">
    <property type="entry name" value="P-loop containing nucleoside triphosphate hydrolases"/>
    <property type="match status" value="1"/>
</dbReference>
<reference evidence="2" key="1">
    <citation type="submission" date="2013-10" db="EMBL/GenBank/DDBJ databases">
        <title>Genomic analysis of the causative agents of coccidiosis in chickens.</title>
        <authorList>
            <person name="Reid A.J."/>
            <person name="Blake D."/>
            <person name="Billington K."/>
            <person name="Browne H."/>
            <person name="Dunn M."/>
            <person name="Hung S."/>
            <person name="Kawahara F."/>
            <person name="Miranda-Saavedra D."/>
            <person name="Mourier T."/>
            <person name="Nagra H."/>
            <person name="Otto T.D."/>
            <person name="Rawlings N."/>
            <person name="Sanchez A."/>
            <person name="Sanders M."/>
            <person name="Subramaniam C."/>
            <person name="Tay Y."/>
            <person name="Dear P."/>
            <person name="Doerig C."/>
            <person name="Gruber A."/>
            <person name="Parkinson J."/>
            <person name="Shirley M."/>
            <person name="Wan K.L."/>
            <person name="Berriman M."/>
            <person name="Tomley F."/>
            <person name="Pain A."/>
        </authorList>
    </citation>
    <scope>NUCLEOTIDE SEQUENCE</scope>
    <source>
        <strain evidence="2">Houghton</strain>
    </source>
</reference>
<accession>U6GTX0</accession>
<dbReference type="GeneID" id="25272304"/>